<gene>
    <name evidence="3" type="ORF">FRX48_09304</name>
</gene>
<dbReference type="SUPFAM" id="SSF53649">
    <property type="entry name" value="Alkaline phosphatase-like"/>
    <property type="match status" value="1"/>
</dbReference>
<keyword evidence="1" id="KW-0378">Hydrolase</keyword>
<dbReference type="Proteomes" id="UP000324767">
    <property type="component" value="Unassembled WGS sequence"/>
</dbReference>
<proteinExistence type="predicted"/>
<feature type="signal peptide" evidence="2">
    <location>
        <begin position="1"/>
        <end position="18"/>
    </location>
</feature>
<organism evidence="3 4">
    <name type="scientific">Lasallia pustulata</name>
    <dbReference type="NCBI Taxonomy" id="136370"/>
    <lineage>
        <taxon>Eukaryota</taxon>
        <taxon>Fungi</taxon>
        <taxon>Dikarya</taxon>
        <taxon>Ascomycota</taxon>
        <taxon>Pezizomycotina</taxon>
        <taxon>Lecanoromycetes</taxon>
        <taxon>OSLEUM clade</taxon>
        <taxon>Umbilicariomycetidae</taxon>
        <taxon>Umbilicariales</taxon>
        <taxon>Umbilicariaceae</taxon>
        <taxon>Lasallia</taxon>
    </lineage>
</organism>
<evidence type="ECO:0000313" key="4">
    <source>
        <dbReference type="Proteomes" id="UP000324767"/>
    </source>
</evidence>
<evidence type="ECO:0000313" key="3">
    <source>
        <dbReference type="EMBL" id="KAA6407006.1"/>
    </source>
</evidence>
<keyword evidence="2" id="KW-0732">Signal</keyword>
<dbReference type="EMBL" id="VXIT01000021">
    <property type="protein sequence ID" value="KAA6407006.1"/>
    <property type="molecule type" value="Genomic_DNA"/>
</dbReference>
<dbReference type="PANTHER" id="PTHR31956:SF15">
    <property type="entry name" value="ACID PHOSPHATASE PHOA"/>
    <property type="match status" value="1"/>
</dbReference>
<dbReference type="InterPro" id="IPR007312">
    <property type="entry name" value="Phosphoesterase"/>
</dbReference>
<comment type="caution">
    <text evidence="3">The sequence shown here is derived from an EMBL/GenBank/DDBJ whole genome shotgun (WGS) entry which is preliminary data.</text>
</comment>
<dbReference type="AlphaFoldDB" id="A0A5M8PDE6"/>
<evidence type="ECO:0000256" key="2">
    <source>
        <dbReference type="SAM" id="SignalP"/>
    </source>
</evidence>
<sequence>MRTKLSMTALALAAGAAAQASFETLYTATSTAAVAAAAATAKTSSPTSNVKGKAFDRMVVIWLENTDYTMAAGDPNLAALAKQGIALSNYNAVTHPSEPNYAASIGGDYFGMDNDNFNFIPSNISSIVDLLEDKGISWGEYQEDMPYSGFEGFAWVNQQTKANDYVRKHNPAILYNSVTDNPTRLSQIKNLTQFYADLAADKLPQWMFITPNMTSDGHDTSVTVAGAWTKSFLTPLLNDKRFMKNTMVLITFDENHTYTLENRILAILLGDAIPSNLIGTTDSNFYDHYSEISTAEANWDLHTLGRYDVGANVFSFVGAKTGDKLRQWQTPDFSTVFLNYSYPGLLNSMNTAVPLPAPNISLTQNGRTVLPAIAEVWAEDQGNTPYTGALEIPDGAHLPVYSAAAANERWDGNGWNTWYSGVGGNRLGIRAWRASLIVCVMKLCV</sequence>
<dbReference type="GO" id="GO:0016788">
    <property type="term" value="F:hydrolase activity, acting on ester bonds"/>
    <property type="evidence" value="ECO:0007669"/>
    <property type="project" value="InterPro"/>
</dbReference>
<dbReference type="PANTHER" id="PTHR31956">
    <property type="entry name" value="NON-SPECIFIC PHOSPHOLIPASE C4-RELATED"/>
    <property type="match status" value="1"/>
</dbReference>
<feature type="chain" id="PRO_5024358136" evidence="2">
    <location>
        <begin position="19"/>
        <end position="445"/>
    </location>
</feature>
<reference evidence="3 4" key="1">
    <citation type="submission" date="2019-09" db="EMBL/GenBank/DDBJ databases">
        <title>The hologenome of the rock-dwelling lichen Lasallia pustulata.</title>
        <authorList>
            <person name="Greshake Tzovaras B."/>
            <person name="Segers F."/>
            <person name="Bicker A."/>
            <person name="Dal Grande F."/>
            <person name="Otte J."/>
            <person name="Hankeln T."/>
            <person name="Schmitt I."/>
            <person name="Ebersberger I."/>
        </authorList>
    </citation>
    <scope>NUCLEOTIDE SEQUENCE [LARGE SCALE GENOMIC DNA]</scope>
    <source>
        <strain evidence="3">A1-1</strain>
    </source>
</reference>
<dbReference type="OrthoDB" id="5135119at2759"/>
<dbReference type="Pfam" id="PF04185">
    <property type="entry name" value="Phosphoesterase"/>
    <property type="match status" value="1"/>
</dbReference>
<name>A0A5M8PDE6_9LECA</name>
<evidence type="ECO:0000256" key="1">
    <source>
        <dbReference type="ARBA" id="ARBA00022801"/>
    </source>
</evidence>
<dbReference type="Gene3D" id="3.40.720.10">
    <property type="entry name" value="Alkaline Phosphatase, subunit A"/>
    <property type="match status" value="1"/>
</dbReference>
<dbReference type="GO" id="GO:0009395">
    <property type="term" value="P:phospholipid catabolic process"/>
    <property type="evidence" value="ECO:0007669"/>
    <property type="project" value="TreeGrafter"/>
</dbReference>
<accession>A0A5M8PDE6</accession>
<dbReference type="FunFam" id="3.40.720.10:FF:000064">
    <property type="entry name" value="Probable acid phosphatase Pho610"/>
    <property type="match status" value="1"/>
</dbReference>
<dbReference type="InterPro" id="IPR017850">
    <property type="entry name" value="Alkaline_phosphatase_core_sf"/>
</dbReference>
<protein>
    <submittedName>
        <fullName evidence="3">Acid phosphatase</fullName>
    </submittedName>
</protein>